<name>A0AAV6V631_9ARAC</name>
<protein>
    <recommendedName>
        <fullName evidence="4">PH domain-containing protein</fullName>
    </recommendedName>
</protein>
<comment type="caution">
    <text evidence="2">The sequence shown here is derived from an EMBL/GenBank/DDBJ whole genome shotgun (WGS) entry which is preliminary data.</text>
</comment>
<evidence type="ECO:0000313" key="3">
    <source>
        <dbReference type="Proteomes" id="UP000827092"/>
    </source>
</evidence>
<feature type="region of interest" description="Disordered" evidence="1">
    <location>
        <begin position="438"/>
        <end position="510"/>
    </location>
</feature>
<evidence type="ECO:0008006" key="4">
    <source>
        <dbReference type="Google" id="ProtNLM"/>
    </source>
</evidence>
<evidence type="ECO:0000313" key="2">
    <source>
        <dbReference type="EMBL" id="KAG8192190.1"/>
    </source>
</evidence>
<feature type="compositionally biased region" description="Pro residues" evidence="1">
    <location>
        <begin position="390"/>
        <end position="403"/>
    </location>
</feature>
<dbReference type="AlphaFoldDB" id="A0AAV6V631"/>
<feature type="compositionally biased region" description="Basic residues" evidence="1">
    <location>
        <begin position="465"/>
        <end position="481"/>
    </location>
</feature>
<keyword evidence="3" id="KW-1185">Reference proteome</keyword>
<organism evidence="2 3">
    <name type="scientific">Oedothorax gibbosus</name>
    <dbReference type="NCBI Taxonomy" id="931172"/>
    <lineage>
        <taxon>Eukaryota</taxon>
        <taxon>Metazoa</taxon>
        <taxon>Ecdysozoa</taxon>
        <taxon>Arthropoda</taxon>
        <taxon>Chelicerata</taxon>
        <taxon>Arachnida</taxon>
        <taxon>Araneae</taxon>
        <taxon>Araneomorphae</taxon>
        <taxon>Entelegynae</taxon>
        <taxon>Araneoidea</taxon>
        <taxon>Linyphiidae</taxon>
        <taxon>Erigoninae</taxon>
        <taxon>Oedothorax</taxon>
    </lineage>
</organism>
<dbReference type="Proteomes" id="UP000827092">
    <property type="component" value="Unassembled WGS sequence"/>
</dbReference>
<feature type="compositionally biased region" description="Basic and acidic residues" evidence="1">
    <location>
        <begin position="491"/>
        <end position="504"/>
    </location>
</feature>
<sequence>MSVGSRYELLVEGFLDIKTPPDSPERIFNKAWRRQWVSATAVIPVGVRGEPHLTLLISQTKEDQLFSKKHIKASRDGLKLFRCRSGSRPLKTWGMSSGSTLLLYLAAKTEEDTQIWMARIRNGMWPPIMVPPSTHTEYTPEVSLIEDERSFTSGLVGAYGRIVQTSEDALCLIHPHWRGIQMRWNLKDILDVRLIRTAGKGNTAGVFQITVRSYKDDKRLLRFYCSDVVKAIEWIRCVSHGTKEDPRDSNSLSAIQSTETNSVSETASEYTLIQKPQDADKLKVVSQMGSDIHSGSEKDEKCNGTASLNIPEAFLDASLSSTTFAKAKTGQICIDSVVADERSNAKGTEAESDDSPGEMYEHLYENIDSHQSREARSCTVYEEVVEPPGEYVPPMPPSLPKRPPATTNQMSAVMSQEPSALRLQKLCESVTEALKIAEEKPSESAISPVSQKRKSQKSKKESKALVKHHSLKSSPKLRLKKSGVSQSDDYGDLKRRVSDSDIKRATGNGCDLPLLSVNYQKSSPLHPEEIEAKYLNMR</sequence>
<feature type="region of interest" description="Disordered" evidence="1">
    <location>
        <begin position="389"/>
        <end position="408"/>
    </location>
</feature>
<proteinExistence type="predicted"/>
<reference evidence="2 3" key="1">
    <citation type="journal article" date="2022" name="Nat. Ecol. Evol.">
        <title>A masculinizing supergene underlies an exaggerated male reproductive morph in a spider.</title>
        <authorList>
            <person name="Hendrickx F."/>
            <person name="De Corte Z."/>
            <person name="Sonet G."/>
            <person name="Van Belleghem S.M."/>
            <person name="Kostlbacher S."/>
            <person name="Vangestel C."/>
        </authorList>
    </citation>
    <scope>NUCLEOTIDE SEQUENCE [LARGE SCALE GENOMIC DNA]</scope>
    <source>
        <strain evidence="2">W744_W776</strain>
    </source>
</reference>
<evidence type="ECO:0000256" key="1">
    <source>
        <dbReference type="SAM" id="MobiDB-lite"/>
    </source>
</evidence>
<gene>
    <name evidence="2" type="ORF">JTE90_009954</name>
</gene>
<dbReference type="EMBL" id="JAFNEN010000143">
    <property type="protein sequence ID" value="KAG8192190.1"/>
    <property type="molecule type" value="Genomic_DNA"/>
</dbReference>
<accession>A0AAV6V631</accession>